<sequence length="98" mass="11076">MAHEKYLDSPDFQKMVSTRNSIVAILTVLTLITYFGFIFLMAYGKETLSAKISENITIGLPIGVAVIVISWILTFTYANWANKKYDHMVEDIKRKIGG</sequence>
<dbReference type="Proteomes" id="UP000178086">
    <property type="component" value="Unassembled WGS sequence"/>
</dbReference>
<dbReference type="PANTHER" id="PTHR38598">
    <property type="entry name" value="INNER MEMBRANE PROTEIN YJCH"/>
    <property type="match status" value="1"/>
</dbReference>
<proteinExistence type="predicted"/>
<accession>A0A1F2UPY4</accession>
<dbReference type="InterPro" id="IPR052959">
    <property type="entry name" value="Inner_membrane_assoc"/>
</dbReference>
<evidence type="ECO:0000313" key="3">
    <source>
        <dbReference type="Proteomes" id="UP000178086"/>
    </source>
</evidence>
<dbReference type="AlphaFoldDB" id="A0A1F2UPY4"/>
<feature type="transmembrane region" description="Helical" evidence="1">
    <location>
        <begin position="21"/>
        <end position="44"/>
    </location>
</feature>
<keyword evidence="1" id="KW-0812">Transmembrane</keyword>
<evidence type="ECO:0008006" key="4">
    <source>
        <dbReference type="Google" id="ProtNLM"/>
    </source>
</evidence>
<keyword evidence="1" id="KW-1133">Transmembrane helix</keyword>
<keyword evidence="1" id="KW-0472">Membrane</keyword>
<comment type="caution">
    <text evidence="2">The sequence shown here is derived from an EMBL/GenBank/DDBJ whole genome shotgun (WGS) entry which is preliminary data.</text>
</comment>
<name>A0A1F2UPY4_9ACTN</name>
<evidence type="ECO:0000313" key="2">
    <source>
        <dbReference type="EMBL" id="OFW35022.1"/>
    </source>
</evidence>
<gene>
    <name evidence="2" type="ORF">A2074_01045</name>
</gene>
<reference evidence="2 3" key="1">
    <citation type="journal article" date="2016" name="Nat. Commun.">
        <title>Thousands of microbial genomes shed light on interconnected biogeochemical processes in an aquifer system.</title>
        <authorList>
            <person name="Anantharaman K."/>
            <person name="Brown C.T."/>
            <person name="Hug L.A."/>
            <person name="Sharon I."/>
            <person name="Castelle C.J."/>
            <person name="Probst A.J."/>
            <person name="Thomas B.C."/>
            <person name="Singh A."/>
            <person name="Wilkins M.J."/>
            <person name="Karaoz U."/>
            <person name="Brodie E.L."/>
            <person name="Williams K.H."/>
            <person name="Hubbard S.S."/>
            <person name="Banfield J.F."/>
        </authorList>
    </citation>
    <scope>NUCLEOTIDE SEQUENCE [LARGE SCALE GENOMIC DNA]</scope>
</reference>
<dbReference type="EMBL" id="MELI01000025">
    <property type="protein sequence ID" value="OFW35022.1"/>
    <property type="molecule type" value="Genomic_DNA"/>
</dbReference>
<organism evidence="2 3">
    <name type="scientific">Candidatus Aquicultor primus</name>
    <dbReference type="NCBI Taxonomy" id="1797195"/>
    <lineage>
        <taxon>Bacteria</taxon>
        <taxon>Bacillati</taxon>
        <taxon>Actinomycetota</taxon>
        <taxon>Candidatus Aquicultoria</taxon>
        <taxon>Candidatus Aquicultorales</taxon>
        <taxon>Candidatus Aquicultoraceae</taxon>
        <taxon>Candidatus Aquicultor</taxon>
    </lineage>
</organism>
<dbReference type="Pfam" id="PF04341">
    <property type="entry name" value="DUF485"/>
    <property type="match status" value="1"/>
</dbReference>
<dbReference type="GO" id="GO:0005886">
    <property type="term" value="C:plasma membrane"/>
    <property type="evidence" value="ECO:0007669"/>
    <property type="project" value="TreeGrafter"/>
</dbReference>
<dbReference type="InterPro" id="IPR007436">
    <property type="entry name" value="DUF485"/>
</dbReference>
<feature type="transmembrane region" description="Helical" evidence="1">
    <location>
        <begin position="56"/>
        <end position="78"/>
    </location>
</feature>
<dbReference type="PANTHER" id="PTHR38598:SF1">
    <property type="entry name" value="INNER MEMBRANE PROTEIN YJCH"/>
    <property type="match status" value="1"/>
</dbReference>
<evidence type="ECO:0000256" key="1">
    <source>
        <dbReference type="SAM" id="Phobius"/>
    </source>
</evidence>
<protein>
    <recommendedName>
        <fullName evidence="4">DUF485 domain-containing protein</fullName>
    </recommendedName>
</protein>